<dbReference type="AlphaFoldDB" id="A0A1C7MAL4"/>
<name>A0A1C7MAL4_GRIFR</name>
<organism evidence="1 2">
    <name type="scientific">Grifola frondosa</name>
    <name type="common">Maitake</name>
    <name type="synonym">Polyporus frondosus</name>
    <dbReference type="NCBI Taxonomy" id="5627"/>
    <lineage>
        <taxon>Eukaryota</taxon>
        <taxon>Fungi</taxon>
        <taxon>Dikarya</taxon>
        <taxon>Basidiomycota</taxon>
        <taxon>Agaricomycotina</taxon>
        <taxon>Agaricomycetes</taxon>
        <taxon>Polyporales</taxon>
        <taxon>Grifolaceae</taxon>
        <taxon>Grifola</taxon>
    </lineage>
</organism>
<comment type="caution">
    <text evidence="1">The sequence shown here is derived from an EMBL/GenBank/DDBJ whole genome shotgun (WGS) entry which is preliminary data.</text>
</comment>
<dbReference type="Proteomes" id="UP000092993">
    <property type="component" value="Unassembled WGS sequence"/>
</dbReference>
<accession>A0A1C7MAL4</accession>
<feature type="non-terminal residue" evidence="1">
    <location>
        <position position="1"/>
    </location>
</feature>
<reference evidence="1 2" key="1">
    <citation type="submission" date="2016-03" db="EMBL/GenBank/DDBJ databases">
        <title>Whole genome sequencing of Grifola frondosa 9006-11.</title>
        <authorList>
            <person name="Min B."/>
            <person name="Park H."/>
            <person name="Kim J.-G."/>
            <person name="Cho H."/>
            <person name="Oh Y.-L."/>
            <person name="Kong W.-S."/>
            <person name="Choi I.-G."/>
        </authorList>
    </citation>
    <scope>NUCLEOTIDE SEQUENCE [LARGE SCALE GENOMIC DNA]</scope>
    <source>
        <strain evidence="1 2">9006-11</strain>
    </source>
</reference>
<dbReference type="EMBL" id="LUGG01000007">
    <property type="protein sequence ID" value="OBZ73416.1"/>
    <property type="molecule type" value="Genomic_DNA"/>
</dbReference>
<gene>
    <name evidence="1" type="ORF">A0H81_07111</name>
</gene>
<dbReference type="InterPro" id="IPR041078">
    <property type="entry name" value="Plavaka"/>
</dbReference>
<protein>
    <submittedName>
        <fullName evidence="1">Uncharacterized protein</fullName>
    </submittedName>
</protein>
<dbReference type="Pfam" id="PF18759">
    <property type="entry name" value="Plavaka"/>
    <property type="match status" value="1"/>
</dbReference>
<proteinExistence type="predicted"/>
<dbReference type="OrthoDB" id="2418900at2759"/>
<evidence type="ECO:0000313" key="2">
    <source>
        <dbReference type="Proteomes" id="UP000092993"/>
    </source>
</evidence>
<evidence type="ECO:0000313" key="1">
    <source>
        <dbReference type="EMBL" id="OBZ73416.1"/>
    </source>
</evidence>
<dbReference type="OMA" id="KDHTVAW"/>
<sequence length="902" mass="102338">GLQSHLMQKLSCRNALREAMERKHHTAALNTAASESLGDELDFDVFSNIIKETSDSPHTHPHPLSSAAASETTSRRVRVEEWRTMKPGACQGGLGLGIFLLRLHIKTTFENIQDQKREADESSWTPFACKEEWELANWLMSTVLSQNAIEDYLTLPIEVELWKHDPIECVRELIGNPVFKDLMHYVPEKQYSDRDGEERIYDEMWTADWWWDTQVSNTGSNNVREQVKLTTYGPELLPMDATIAPVILSSDKMQLSQFSGDKQAWPVYLSIGNIEKSTRRQPSKHATILVGYIPVTKLEYFSSSRRSLEGYRLFHSCMQSILDPLIEAGCSGMEMTCADGCIRRVHPILAAYIADHPEQCLVSGCQENCCPKCTVPPTKLGEAIYSVMKEPGDIQRIIAEAARGERPVEFKQYGLRLVDPFWSHLPHCDIFTCITPDLLHQLHKGVFKDHTVSWATGCIGGGATEVDNRFKAMPSHPTLRHFKKGISLVSQWTGTEYKNMEKVFLGVLTGASDPAVLRAVRAVLDFIYFAHFETHSDNSLSRLNDAWTDFHANKHVFIEHGIRDHFNIPKFHSTCHYESSIRRLGTADGYNTEGSERLHIDYAKRAYASSNKKVYVQQMTTWLTRQEAVHRFNAYLQWAEPRTSHSLRPNESSGHRDVDDEDAVVDNDADESDHLGAQQPVSTYLVAKEPGLPNTPVHSLQEDFGCVDFMHTLERFLRHSSGTQALPPAAQNITSATRFSVYKRVTVHLPALYQVSSVQTKDTIRAMPKQAPCGLCKAVPAHFDTVLAYELPGDNREHLLDGLCVARVQAIFRIPDSYGACAEHPLAYVEWFTPFRTPVPDIGMYKISQSFRNHRRRTSIIPVTQIKRSCHLLPVWGKKMEHSWTSENVLDECKHFYVNPYL</sequence>
<keyword evidence="2" id="KW-1185">Reference proteome</keyword>
<dbReference type="STRING" id="5627.A0A1C7MAL4"/>